<dbReference type="PROSITE" id="PS50268">
    <property type="entry name" value="CADHERIN_2"/>
    <property type="match status" value="3"/>
</dbReference>
<dbReference type="CDD" id="cd11304">
    <property type="entry name" value="Cadherin_repeat"/>
    <property type="match status" value="3"/>
</dbReference>
<dbReference type="InterPro" id="IPR039808">
    <property type="entry name" value="Cadherin"/>
</dbReference>
<evidence type="ECO:0000256" key="3">
    <source>
        <dbReference type="ARBA" id="ARBA00022729"/>
    </source>
</evidence>
<dbReference type="GO" id="GO:0007155">
    <property type="term" value="P:cell adhesion"/>
    <property type="evidence" value="ECO:0007669"/>
    <property type="project" value="UniProtKB-KW"/>
</dbReference>
<dbReference type="PANTHER" id="PTHR24027:SF422">
    <property type="entry name" value="CADHERIN DOMAIN-CONTAINING PROTEIN"/>
    <property type="match status" value="1"/>
</dbReference>
<feature type="compositionally biased region" description="Low complexity" evidence="9">
    <location>
        <begin position="445"/>
        <end position="455"/>
    </location>
</feature>
<feature type="domain" description="Cadherin" evidence="12">
    <location>
        <begin position="782"/>
        <end position="856"/>
    </location>
</feature>
<dbReference type="EMBL" id="JBICCN010000015">
    <property type="protein sequence ID" value="KAL3103368.1"/>
    <property type="molecule type" value="Genomic_DNA"/>
</dbReference>
<sequence length="1341" mass="150177">MVLFPIQICPSLRFCLFLALLSRLPLFSQQQQTQLVAHPRVLFLDEDWPVEKELDVKICSETEIGRDRIEKQKGNDRTELTGVRLVRHGNGKSDNAEQFSVVRTNGTCFTLKLNRPLEADPPFPSPNSSDAFPPSSSPSFSLLFERDGTGDHASVQVQLVDVNDNAPRFFGGPFPAEVIVPELSSPGFLLRRLEVIDIDRGIGGICRFSLEKTQNEKGAAEKGEMFALDSQQCQWPRCWANLRLKRPMAEGEVAKVRVKARDGAGMTRRANEATVELEVIGAGANGAEGGGGEKRGHGRGEKEGRKKEHETEEAKVVEDKINKKEGRKEQNGNGRNVGEGRERGGREGGGTEEEGGRERERGKKGEGGTEEEGGREREIGREGERGRKGGEAEEEGGRERKRGGGEGGERGGEVKEEGSDKRKIERKEEKLKEGTSLDEHRMPVSSSSLPSLPSSTFASSLSLRTFLIDRLSEDAPAGFELLRLPFPSDQSFHFVVLNSNGSNDALRMFANCSVRVKGPLHVHKTREIVAEVRRMGDGDEHAVAVIRARIWPMMDQFREWVDREIPQNGQIWPTATATGRWIRVLKMPEELSKYAYVVKGKGVKIVGRELVMEDDEREEGSEQRGREEGTEGKRAEEEEEKKGKEGGERNGGTEKGKEKEEEEESEEGGREKETEGKSEEEEEERKEKEGEEVEGKTKRAEEEEGKEQLQRKRCFELELRFRGHRLRRRLCVRLPPRRWLLRLQWPPSAAFRLSFSENLPLPRIIFRPNVRIIFPPFAFPSFSLLFNFTDSAKFVIDPTSGDLSFANSSRTFDFETQSFYSVGVSVCVSAGSRRSGCQQFVLGFDVLDSNDNCPKFEGPKMDKNVNISEDFAPSLTLPIAHFARATDADGTDQWRSVCYRLANSFGQTFVIPKPEKAELFLTKALDKERAASYELQIEADDCPGVGQRCADPSRHSSALSLSADAFPPASPSSSLRMFLSVADVNDNAPRFIRRHFFAPIIRSAVKPGAALIRLRADDPDETDQKGALRFHWGERVAKTEGEPVPISAIPFFLHSVTGDLSLKDGFDESASFPYLSYTFQVIVRDSGAKHEDISVVTVSVLDPSLHIALFRFGVDFSLLADSLDLIEQLLSIAIGFDLRVLNQKLSHCGNNCSRMSVYFLAKGTFQPIEAEKALNELKTVPMRGNDEQKMAQKALKERFELTMDEENSLPFALRRPFLLFSSSSSLLLCCSSALLSLFFLLFFIFTFHRRRRSGESIRKRAKVLQFVGTMAKNGPRNEVIETETNSTERSFGGRSDQWQQKSDCFVQTHDETANLAFCVGTLPLFIPRVKPSNGRTIRTEF</sequence>
<comment type="subcellular location">
    <subcellularLocation>
        <location evidence="1">Membrane</location>
        <topology evidence="1">Single-pass membrane protein</topology>
    </subcellularLocation>
</comment>
<dbReference type="Proteomes" id="UP001620645">
    <property type="component" value="Unassembled WGS sequence"/>
</dbReference>
<feature type="chain" id="PRO_5044781569" description="Cadherin domain-containing protein" evidence="11">
    <location>
        <begin position="31"/>
        <end position="1341"/>
    </location>
</feature>
<dbReference type="GO" id="GO:0005509">
    <property type="term" value="F:calcium ion binding"/>
    <property type="evidence" value="ECO:0007669"/>
    <property type="project" value="UniProtKB-UniRule"/>
</dbReference>
<dbReference type="PROSITE" id="PS00232">
    <property type="entry name" value="CADHERIN_1"/>
    <property type="match status" value="2"/>
</dbReference>
<reference evidence="13 14" key="1">
    <citation type="submission" date="2024-10" db="EMBL/GenBank/DDBJ databases">
        <authorList>
            <person name="Kim D."/>
        </authorList>
    </citation>
    <scope>NUCLEOTIDE SEQUENCE [LARGE SCALE GENOMIC DNA]</scope>
    <source>
        <strain evidence="13">Taebaek</strain>
    </source>
</reference>
<evidence type="ECO:0000256" key="11">
    <source>
        <dbReference type="SAM" id="SignalP"/>
    </source>
</evidence>
<keyword evidence="2 10" id="KW-0812">Transmembrane</keyword>
<feature type="signal peptide" evidence="11">
    <location>
        <begin position="1"/>
        <end position="30"/>
    </location>
</feature>
<evidence type="ECO:0000256" key="4">
    <source>
        <dbReference type="ARBA" id="ARBA00022737"/>
    </source>
</evidence>
<keyword evidence="7 10" id="KW-0472">Membrane</keyword>
<dbReference type="InterPro" id="IPR015919">
    <property type="entry name" value="Cadherin-like_sf"/>
</dbReference>
<feature type="domain" description="Cadherin" evidence="12">
    <location>
        <begin position="1001"/>
        <end position="1110"/>
    </location>
</feature>
<evidence type="ECO:0000313" key="13">
    <source>
        <dbReference type="EMBL" id="KAL3103368.1"/>
    </source>
</evidence>
<feature type="compositionally biased region" description="Basic and acidic residues" evidence="9">
    <location>
        <begin position="620"/>
        <end position="659"/>
    </location>
</feature>
<dbReference type="SMART" id="SM00112">
    <property type="entry name" value="CA"/>
    <property type="match status" value="3"/>
</dbReference>
<evidence type="ECO:0000313" key="14">
    <source>
        <dbReference type="Proteomes" id="UP001620645"/>
    </source>
</evidence>
<feature type="transmembrane region" description="Helical" evidence="10">
    <location>
        <begin position="1225"/>
        <end position="1247"/>
    </location>
</feature>
<accession>A0ABD2KKB1</accession>
<feature type="compositionally biased region" description="Basic and acidic residues" evidence="9">
    <location>
        <begin position="354"/>
        <end position="442"/>
    </location>
</feature>
<keyword evidence="3 11" id="KW-0732">Signal</keyword>
<dbReference type="PANTHER" id="PTHR24027">
    <property type="entry name" value="CADHERIN-23"/>
    <property type="match status" value="1"/>
</dbReference>
<dbReference type="Gene3D" id="2.60.40.60">
    <property type="entry name" value="Cadherins"/>
    <property type="match status" value="4"/>
</dbReference>
<evidence type="ECO:0000256" key="1">
    <source>
        <dbReference type="ARBA" id="ARBA00004167"/>
    </source>
</evidence>
<feature type="compositionally biased region" description="Basic and acidic residues" evidence="9">
    <location>
        <begin position="667"/>
        <end position="677"/>
    </location>
</feature>
<keyword evidence="5 8" id="KW-0106">Calcium</keyword>
<proteinExistence type="predicted"/>
<keyword evidence="4" id="KW-0677">Repeat</keyword>
<dbReference type="InterPro" id="IPR020894">
    <property type="entry name" value="Cadherin_CS"/>
</dbReference>
<keyword evidence="6 10" id="KW-1133">Transmembrane helix</keyword>
<dbReference type="PRINTS" id="PR00205">
    <property type="entry name" value="CADHERIN"/>
</dbReference>
<evidence type="ECO:0000256" key="9">
    <source>
        <dbReference type="SAM" id="MobiDB-lite"/>
    </source>
</evidence>
<evidence type="ECO:0000256" key="10">
    <source>
        <dbReference type="SAM" id="Phobius"/>
    </source>
</evidence>
<evidence type="ECO:0000256" key="2">
    <source>
        <dbReference type="ARBA" id="ARBA00022692"/>
    </source>
</evidence>
<name>A0ABD2KKB1_HETSC</name>
<feature type="compositionally biased region" description="Basic and acidic residues" evidence="9">
    <location>
        <begin position="685"/>
        <end position="707"/>
    </location>
</feature>
<evidence type="ECO:0000259" key="12">
    <source>
        <dbReference type="PROSITE" id="PS50268"/>
    </source>
</evidence>
<feature type="region of interest" description="Disordered" evidence="9">
    <location>
        <begin position="281"/>
        <end position="455"/>
    </location>
</feature>
<evidence type="ECO:0000256" key="5">
    <source>
        <dbReference type="ARBA" id="ARBA00022837"/>
    </source>
</evidence>
<feature type="compositionally biased region" description="Basic and acidic residues" evidence="9">
    <location>
        <begin position="291"/>
        <end position="330"/>
    </location>
</feature>
<organism evidence="13 14">
    <name type="scientific">Heterodera schachtii</name>
    <name type="common">Sugarbeet cyst nematode worm</name>
    <name type="synonym">Tylenchus schachtii</name>
    <dbReference type="NCBI Taxonomy" id="97005"/>
    <lineage>
        <taxon>Eukaryota</taxon>
        <taxon>Metazoa</taxon>
        <taxon>Ecdysozoa</taxon>
        <taxon>Nematoda</taxon>
        <taxon>Chromadorea</taxon>
        <taxon>Rhabditida</taxon>
        <taxon>Tylenchina</taxon>
        <taxon>Tylenchomorpha</taxon>
        <taxon>Tylenchoidea</taxon>
        <taxon>Heteroderidae</taxon>
        <taxon>Heteroderinae</taxon>
        <taxon>Heterodera</taxon>
    </lineage>
</organism>
<gene>
    <name evidence="13" type="ORF">niasHS_002554</name>
</gene>
<dbReference type="InterPro" id="IPR002126">
    <property type="entry name" value="Cadherin-like_dom"/>
</dbReference>
<feature type="region of interest" description="Disordered" evidence="9">
    <location>
        <begin position="614"/>
        <end position="707"/>
    </location>
</feature>
<evidence type="ECO:0000256" key="7">
    <source>
        <dbReference type="ARBA" id="ARBA00023136"/>
    </source>
</evidence>
<evidence type="ECO:0000256" key="8">
    <source>
        <dbReference type="PROSITE-ProRule" id="PRU00043"/>
    </source>
</evidence>
<dbReference type="SUPFAM" id="SSF49313">
    <property type="entry name" value="Cadherin-like"/>
    <property type="match status" value="3"/>
</dbReference>
<evidence type="ECO:0000256" key="6">
    <source>
        <dbReference type="ARBA" id="ARBA00022989"/>
    </source>
</evidence>
<keyword evidence="14" id="KW-1185">Reference proteome</keyword>
<dbReference type="GO" id="GO:0005886">
    <property type="term" value="C:plasma membrane"/>
    <property type="evidence" value="ECO:0007669"/>
    <property type="project" value="UniProtKB-SubCell"/>
</dbReference>
<comment type="caution">
    <text evidence="13">The sequence shown here is derived from an EMBL/GenBank/DDBJ whole genome shotgun (WGS) entry which is preliminary data.</text>
</comment>
<protein>
    <recommendedName>
        <fullName evidence="12">Cadherin domain-containing protein</fullName>
    </recommendedName>
</protein>
<feature type="domain" description="Cadherin" evidence="12">
    <location>
        <begin position="859"/>
        <end position="991"/>
    </location>
</feature>